<keyword evidence="1" id="KW-1185">Reference proteome</keyword>
<dbReference type="Gene3D" id="3.80.10.10">
    <property type="entry name" value="Ribonuclease Inhibitor"/>
    <property type="match status" value="1"/>
</dbReference>
<dbReference type="OMA" id="WNCINIF"/>
<organism evidence="1 2">
    <name type="scientific">Nicotiana tabacum</name>
    <name type="common">Common tobacco</name>
    <dbReference type="NCBI Taxonomy" id="4097"/>
    <lineage>
        <taxon>Eukaryota</taxon>
        <taxon>Viridiplantae</taxon>
        <taxon>Streptophyta</taxon>
        <taxon>Embryophyta</taxon>
        <taxon>Tracheophyta</taxon>
        <taxon>Spermatophyta</taxon>
        <taxon>Magnoliopsida</taxon>
        <taxon>eudicotyledons</taxon>
        <taxon>Gunneridae</taxon>
        <taxon>Pentapetalae</taxon>
        <taxon>asterids</taxon>
        <taxon>lamiids</taxon>
        <taxon>Solanales</taxon>
        <taxon>Solanaceae</taxon>
        <taxon>Nicotianoideae</taxon>
        <taxon>Nicotianeae</taxon>
        <taxon>Nicotiana</taxon>
    </lineage>
</organism>
<gene>
    <name evidence="2" type="primary">LOC107769348</name>
</gene>
<dbReference type="Proteomes" id="UP000790787">
    <property type="component" value="Chromosome 1"/>
</dbReference>
<dbReference type="AlphaFoldDB" id="A0A1S3XVT0"/>
<reference evidence="1" key="1">
    <citation type="journal article" date="2014" name="Nat. Commun.">
        <title>The tobacco genome sequence and its comparison with those of tomato and potato.</title>
        <authorList>
            <person name="Sierro N."/>
            <person name="Battey J.N."/>
            <person name="Ouadi S."/>
            <person name="Bakaher N."/>
            <person name="Bovet L."/>
            <person name="Willig A."/>
            <person name="Goepfert S."/>
            <person name="Peitsch M.C."/>
            <person name="Ivanov N.V."/>
        </authorList>
    </citation>
    <scope>NUCLEOTIDE SEQUENCE [LARGE SCALE GENOMIC DNA]</scope>
</reference>
<dbReference type="PANTHER" id="PTHR15140">
    <property type="entry name" value="TUBULIN-SPECIFIC CHAPERONE E"/>
    <property type="match status" value="1"/>
</dbReference>
<name>A0A1S3XVT0_TOBAC</name>
<evidence type="ECO:0000313" key="1">
    <source>
        <dbReference type="Proteomes" id="UP000790787"/>
    </source>
</evidence>
<dbReference type="RefSeq" id="XP_016444043.1">
    <property type="nucleotide sequence ID" value="XM_016588557.1"/>
</dbReference>
<dbReference type="PaxDb" id="4097-A0A1S3XVT0"/>
<reference evidence="2" key="2">
    <citation type="submission" date="2025-08" db="UniProtKB">
        <authorList>
            <consortium name="RefSeq"/>
        </authorList>
    </citation>
    <scope>IDENTIFICATION</scope>
    <source>
        <tissue evidence="2">Leaf</tissue>
    </source>
</reference>
<dbReference type="PANTHER" id="PTHR15140:SF47">
    <property type="entry name" value="LATE BLIGHT RESISTANCE PROTEIN HOMOLOG R1A-3 ISOFORM X1"/>
    <property type="match status" value="1"/>
</dbReference>
<dbReference type="SUPFAM" id="SSF52058">
    <property type="entry name" value="L domain-like"/>
    <property type="match status" value="1"/>
</dbReference>
<dbReference type="KEGG" id="nta:107769348"/>
<sequence length="199" mass="22743">MYLYSPQTASENEVKNLVLENLQTVSGLIPSCCTKEIFEGFKKVKKLKIAGKPGEFHSEIGWHNNLKYLEALEALTVAVRYGESSDNVPCLINPSIGSFPPNLKKLKLVRTQLSWNCINIFSKLPNLEVLELKEFASLGEDWEVTEAGFPKLKFLLLEYLDLHYWTSTDDCFQCLERVYIRDCDNLQKIPEEFADSVTL</sequence>
<evidence type="ECO:0000313" key="2">
    <source>
        <dbReference type="RefSeq" id="XP_016444043.1"/>
    </source>
</evidence>
<dbReference type="RefSeq" id="XP_016444043.1">
    <property type="nucleotide sequence ID" value="XM_016588557.2"/>
</dbReference>
<dbReference type="GeneID" id="107769348"/>
<accession>A0A1S3XVT0</accession>
<proteinExistence type="predicted"/>
<dbReference type="OrthoDB" id="1275048at2759"/>
<protein>
    <submittedName>
        <fullName evidence="2">Late blight resistance protein homolog R1C-3</fullName>
    </submittedName>
</protein>
<dbReference type="InterPro" id="IPR032675">
    <property type="entry name" value="LRR_dom_sf"/>
</dbReference>